<proteinExistence type="predicted"/>
<sequence>MRVVRVARFGGPEVLETRTAPDPVAGPGEVVVRTGFAEINFIETQLRQGFTPGPPLPELPYVPGGGVGGHVVSVGEGADSGLVGRRVVARTPGFGGGNAELVVVRAEDLIEVPDGVELADATALLNDGSTAVGLFANAGIRPGEWVLVEAAAGGLGSLLVQLAHGAGARVIGAAGSPAKLEVAAGLGAEVTVDYSRPGWTREVLDATGGRGPDAVFDGVGGELGREAFGVTARGGRFSVHGASSGSVTAVDPEEAARRDVTVIGLEQLMAMSEIRGANERTARALAEAAAGRLRAVVGRTYPLERAGEAHAAIEAREVSGKTLLTI</sequence>
<name>A0ABV5IBE1_9ACTN</name>
<accession>A0ABV5IBE1</accession>
<dbReference type="Pfam" id="PF08240">
    <property type="entry name" value="ADH_N"/>
    <property type="match status" value="1"/>
</dbReference>
<dbReference type="Proteomes" id="UP001589647">
    <property type="component" value="Unassembled WGS sequence"/>
</dbReference>
<gene>
    <name evidence="4" type="ORF">ACFFV7_11230</name>
</gene>
<evidence type="ECO:0000313" key="4">
    <source>
        <dbReference type="EMBL" id="MFB9201766.1"/>
    </source>
</evidence>
<dbReference type="InterPro" id="IPR011032">
    <property type="entry name" value="GroES-like_sf"/>
</dbReference>
<dbReference type="PANTHER" id="PTHR48106:SF13">
    <property type="entry name" value="QUINONE OXIDOREDUCTASE-RELATED"/>
    <property type="match status" value="1"/>
</dbReference>
<protein>
    <submittedName>
        <fullName evidence="4">Zinc-binding dehydrogenase</fullName>
    </submittedName>
</protein>
<evidence type="ECO:0000259" key="3">
    <source>
        <dbReference type="SMART" id="SM00829"/>
    </source>
</evidence>
<evidence type="ECO:0000313" key="5">
    <source>
        <dbReference type="Proteomes" id="UP001589647"/>
    </source>
</evidence>
<dbReference type="RefSeq" id="WP_189647355.1">
    <property type="nucleotide sequence ID" value="NZ_BMRC01000004.1"/>
</dbReference>
<dbReference type="Gene3D" id="3.90.180.10">
    <property type="entry name" value="Medium-chain alcohol dehydrogenases, catalytic domain"/>
    <property type="match status" value="1"/>
</dbReference>
<dbReference type="SUPFAM" id="SSF50129">
    <property type="entry name" value="GroES-like"/>
    <property type="match status" value="1"/>
</dbReference>
<reference evidence="4 5" key="1">
    <citation type="submission" date="2024-09" db="EMBL/GenBank/DDBJ databases">
        <authorList>
            <person name="Sun Q."/>
            <person name="Mori K."/>
        </authorList>
    </citation>
    <scope>NUCLEOTIDE SEQUENCE [LARGE SCALE GENOMIC DNA]</scope>
    <source>
        <strain evidence="4 5">CCM 3426</strain>
    </source>
</reference>
<dbReference type="InterPro" id="IPR013149">
    <property type="entry name" value="ADH-like_C"/>
</dbReference>
<keyword evidence="5" id="KW-1185">Reference proteome</keyword>
<dbReference type="SMART" id="SM00829">
    <property type="entry name" value="PKS_ER"/>
    <property type="match status" value="1"/>
</dbReference>
<keyword evidence="1" id="KW-0521">NADP</keyword>
<comment type="caution">
    <text evidence="4">The sequence shown here is derived from an EMBL/GenBank/DDBJ whole genome shotgun (WGS) entry which is preliminary data.</text>
</comment>
<dbReference type="InterPro" id="IPR020843">
    <property type="entry name" value="ER"/>
</dbReference>
<evidence type="ECO:0000256" key="2">
    <source>
        <dbReference type="ARBA" id="ARBA00023002"/>
    </source>
</evidence>
<dbReference type="Pfam" id="PF00107">
    <property type="entry name" value="ADH_zinc_N"/>
    <property type="match status" value="1"/>
</dbReference>
<dbReference type="InterPro" id="IPR013154">
    <property type="entry name" value="ADH-like_N"/>
</dbReference>
<feature type="domain" description="Enoyl reductase (ER)" evidence="3">
    <location>
        <begin position="10"/>
        <end position="324"/>
    </location>
</feature>
<dbReference type="Gene3D" id="3.40.50.720">
    <property type="entry name" value="NAD(P)-binding Rossmann-like Domain"/>
    <property type="match status" value="1"/>
</dbReference>
<dbReference type="EMBL" id="JBHMEI010000006">
    <property type="protein sequence ID" value="MFB9201766.1"/>
    <property type="molecule type" value="Genomic_DNA"/>
</dbReference>
<evidence type="ECO:0000256" key="1">
    <source>
        <dbReference type="ARBA" id="ARBA00022857"/>
    </source>
</evidence>
<keyword evidence="2" id="KW-0560">Oxidoreductase</keyword>
<organism evidence="4 5">
    <name type="scientific">Nonomuraea spiralis</name>
    <dbReference type="NCBI Taxonomy" id="46182"/>
    <lineage>
        <taxon>Bacteria</taxon>
        <taxon>Bacillati</taxon>
        <taxon>Actinomycetota</taxon>
        <taxon>Actinomycetes</taxon>
        <taxon>Streptosporangiales</taxon>
        <taxon>Streptosporangiaceae</taxon>
        <taxon>Nonomuraea</taxon>
    </lineage>
</organism>
<dbReference type="PANTHER" id="PTHR48106">
    <property type="entry name" value="QUINONE OXIDOREDUCTASE PIG3-RELATED"/>
    <property type="match status" value="1"/>
</dbReference>
<dbReference type="SUPFAM" id="SSF51735">
    <property type="entry name" value="NAD(P)-binding Rossmann-fold domains"/>
    <property type="match status" value="1"/>
</dbReference>
<dbReference type="InterPro" id="IPR036291">
    <property type="entry name" value="NAD(P)-bd_dom_sf"/>
</dbReference>